<feature type="region of interest" description="Disordered" evidence="1">
    <location>
        <begin position="87"/>
        <end position="107"/>
    </location>
</feature>
<comment type="caution">
    <text evidence="2">The sequence shown here is derived from an EMBL/GenBank/DDBJ whole genome shotgun (WGS) entry which is preliminary data.</text>
</comment>
<evidence type="ECO:0000256" key="1">
    <source>
        <dbReference type="SAM" id="MobiDB-lite"/>
    </source>
</evidence>
<dbReference type="InterPro" id="IPR019289">
    <property type="entry name" value="Phage_tail_E/E"/>
</dbReference>
<name>A0ABT1WAK1_9PROT</name>
<gene>
    <name evidence="2" type="ORF">NFI95_15895</name>
</gene>
<protein>
    <submittedName>
        <fullName evidence="2">Phage tail assembly protein</fullName>
    </submittedName>
</protein>
<dbReference type="InterPro" id="IPR036589">
    <property type="entry name" value="HCY_dom_sf"/>
</dbReference>
<reference evidence="2 3" key="1">
    <citation type="submission" date="2022-06" db="EMBL/GenBank/DDBJ databases">
        <title>Endosaccharibacter gen. nov., sp. nov., endophytic bacteria isolated from sugarcane.</title>
        <authorList>
            <person name="Pitiwittayakul N."/>
            <person name="Yukphan P."/>
            <person name="Charoenyingcharoen P."/>
            <person name="Tanasupawat S."/>
        </authorList>
    </citation>
    <scope>NUCLEOTIDE SEQUENCE [LARGE SCALE GENOMIC DNA]</scope>
    <source>
        <strain evidence="2 3">KSS8</strain>
    </source>
</reference>
<dbReference type="Proteomes" id="UP001524587">
    <property type="component" value="Unassembled WGS sequence"/>
</dbReference>
<keyword evidence="3" id="KW-1185">Reference proteome</keyword>
<dbReference type="Pfam" id="PF10109">
    <property type="entry name" value="Phage_TAC_7"/>
    <property type="match status" value="1"/>
</dbReference>
<evidence type="ECO:0000313" key="2">
    <source>
        <dbReference type="EMBL" id="MCQ8279925.1"/>
    </source>
</evidence>
<evidence type="ECO:0000313" key="3">
    <source>
        <dbReference type="Proteomes" id="UP001524587"/>
    </source>
</evidence>
<sequence>MDQPVTVRLSQPIQAHGESHTELTFRPPTGKDFRDAGASRLPDGAADTMWDYRLIGGCCGVPPSTIDAMPVRDVLKLNRILRDFLADTMDETSSPPTTAADGSGDAA</sequence>
<dbReference type="EMBL" id="JAMSKV010000018">
    <property type="protein sequence ID" value="MCQ8279925.1"/>
    <property type="molecule type" value="Genomic_DNA"/>
</dbReference>
<dbReference type="SUPFAM" id="SSF82282">
    <property type="entry name" value="Homocysteine S-methyltransferase"/>
    <property type="match status" value="1"/>
</dbReference>
<organism evidence="2 3">
    <name type="scientific">Endosaccharibacter trunci</name>
    <dbReference type="NCBI Taxonomy" id="2812733"/>
    <lineage>
        <taxon>Bacteria</taxon>
        <taxon>Pseudomonadati</taxon>
        <taxon>Pseudomonadota</taxon>
        <taxon>Alphaproteobacteria</taxon>
        <taxon>Acetobacterales</taxon>
        <taxon>Acetobacteraceae</taxon>
        <taxon>Endosaccharibacter</taxon>
    </lineage>
</organism>
<dbReference type="RefSeq" id="WP_422865414.1">
    <property type="nucleotide sequence ID" value="NZ_JAMSKV010000018.1"/>
</dbReference>
<proteinExistence type="predicted"/>
<accession>A0ABT1WAK1</accession>
<feature type="compositionally biased region" description="Basic and acidic residues" evidence="1">
    <location>
        <begin position="17"/>
        <end position="37"/>
    </location>
</feature>
<feature type="region of interest" description="Disordered" evidence="1">
    <location>
        <begin position="1"/>
        <end position="40"/>
    </location>
</feature>